<dbReference type="InterPro" id="IPR012386">
    <property type="entry name" value="Cyclic-nucl_3Pdiesterase"/>
</dbReference>
<evidence type="ECO:0000313" key="9">
    <source>
        <dbReference type="EMBL" id="KAK0671894.1"/>
    </source>
</evidence>
<comment type="similarity">
    <text evidence="4">Belongs to the 2H phosphoesterase superfamily. CPD1 family.</text>
</comment>
<evidence type="ECO:0000256" key="7">
    <source>
        <dbReference type="ARBA" id="ARBA00022801"/>
    </source>
</evidence>
<dbReference type="Gene3D" id="3.90.1140.10">
    <property type="entry name" value="Cyclic phosphodiesterase"/>
    <property type="match status" value="1"/>
</dbReference>
<dbReference type="Proteomes" id="UP001174997">
    <property type="component" value="Unassembled WGS sequence"/>
</dbReference>
<comment type="subcellular location">
    <subcellularLocation>
        <location evidence="3">Golgi apparatus</location>
    </subcellularLocation>
</comment>
<accession>A0AA39ZIT5</accession>
<dbReference type="PANTHER" id="PTHR28141:SF1">
    <property type="entry name" value="2',3'-CYCLIC-NUCLEOTIDE 3'-PHOSPHODIESTERASE"/>
    <property type="match status" value="1"/>
</dbReference>
<evidence type="ECO:0000313" key="10">
    <source>
        <dbReference type="Proteomes" id="UP001174997"/>
    </source>
</evidence>
<dbReference type="EC" id="3.1.4.37" evidence="5"/>
<keyword evidence="7" id="KW-0378">Hydrolase</keyword>
<dbReference type="Pfam" id="PF07823">
    <property type="entry name" value="CPDase"/>
    <property type="match status" value="1"/>
</dbReference>
<comment type="function">
    <text evidence="2">Involved in the metabolism of ADP-ribose 1',2'-cyclic phosphate which is produced as a consequence of tRNA splicing.</text>
</comment>
<reference evidence="9" key="1">
    <citation type="submission" date="2023-06" db="EMBL/GenBank/DDBJ databases">
        <title>Genome-scale phylogeny and comparative genomics of the fungal order Sordariales.</title>
        <authorList>
            <consortium name="Lawrence Berkeley National Laboratory"/>
            <person name="Hensen N."/>
            <person name="Bonometti L."/>
            <person name="Westerberg I."/>
            <person name="Brannstrom I.O."/>
            <person name="Guillou S."/>
            <person name="Cros-Aarteil S."/>
            <person name="Calhoun S."/>
            <person name="Haridas S."/>
            <person name="Kuo A."/>
            <person name="Mondo S."/>
            <person name="Pangilinan J."/>
            <person name="Riley R."/>
            <person name="Labutti K."/>
            <person name="Andreopoulos B."/>
            <person name="Lipzen A."/>
            <person name="Chen C."/>
            <person name="Yanf M."/>
            <person name="Daum C."/>
            <person name="Ng V."/>
            <person name="Clum A."/>
            <person name="Steindorff A."/>
            <person name="Ohm R."/>
            <person name="Martin F."/>
            <person name="Silar P."/>
            <person name="Natvig D."/>
            <person name="Lalanne C."/>
            <person name="Gautier V."/>
            <person name="Ament-Velasquez S.L."/>
            <person name="Kruys A."/>
            <person name="Hutchinson M.I."/>
            <person name="Powell A.J."/>
            <person name="Barry K."/>
            <person name="Miller A.N."/>
            <person name="Grigoriev I.V."/>
            <person name="Debuchy R."/>
            <person name="Gladieux P."/>
            <person name="Thoren M.H."/>
            <person name="Johannesson H."/>
        </authorList>
    </citation>
    <scope>NUCLEOTIDE SEQUENCE</scope>
    <source>
        <strain evidence="9">CBS 307.81</strain>
    </source>
</reference>
<dbReference type="GO" id="GO:0005794">
    <property type="term" value="C:Golgi apparatus"/>
    <property type="evidence" value="ECO:0007669"/>
    <property type="project" value="UniProtKB-SubCell"/>
</dbReference>
<proteinExistence type="inferred from homology"/>
<dbReference type="GO" id="GO:0004113">
    <property type="term" value="F:2',3'-cyclic-nucleotide 3'-phosphodiesterase activity"/>
    <property type="evidence" value="ECO:0007669"/>
    <property type="project" value="UniProtKB-EC"/>
</dbReference>
<evidence type="ECO:0000256" key="4">
    <source>
        <dbReference type="ARBA" id="ARBA00006037"/>
    </source>
</evidence>
<sequence length="215" mass="23998">MPGSSLWLVPPPTHPLHHILTKLISSTLPSQFPSEAASSPRVTPHFFSPHMTLTSDVAPSVYGSDPQAWLDSIPFPAAEHVKVRFGRVKSQDVFYRRCYISVGYEGVKDIAGVARARGVFGEEDEQGEKTKEWLEWWRREFGPHVSLMYGNVPITEEKMRDISQVVVDAGVALPEDEQVTSGEIAMYDGWDGGVVWLVPSDGPIEEWKPIAVREL</sequence>
<evidence type="ECO:0000256" key="1">
    <source>
        <dbReference type="ARBA" id="ARBA00000610"/>
    </source>
</evidence>
<dbReference type="GO" id="GO:0009187">
    <property type="term" value="P:cyclic nucleotide metabolic process"/>
    <property type="evidence" value="ECO:0007669"/>
    <property type="project" value="TreeGrafter"/>
</dbReference>
<evidence type="ECO:0000256" key="3">
    <source>
        <dbReference type="ARBA" id="ARBA00004555"/>
    </source>
</evidence>
<gene>
    <name evidence="9" type="ORF">QBC41DRAFT_42389</name>
</gene>
<evidence type="ECO:0000256" key="6">
    <source>
        <dbReference type="ARBA" id="ARBA00014478"/>
    </source>
</evidence>
<dbReference type="AlphaFoldDB" id="A0AA39ZIT5"/>
<keyword evidence="8" id="KW-0333">Golgi apparatus</keyword>
<dbReference type="EMBL" id="JAULSY010000017">
    <property type="protein sequence ID" value="KAK0671894.1"/>
    <property type="molecule type" value="Genomic_DNA"/>
</dbReference>
<keyword evidence="10" id="KW-1185">Reference proteome</keyword>
<dbReference type="PANTHER" id="PTHR28141">
    <property type="entry name" value="2',3'-CYCLIC-NUCLEOTIDE 3'-PHOSPHODIESTERASE"/>
    <property type="match status" value="1"/>
</dbReference>
<dbReference type="SUPFAM" id="SSF55144">
    <property type="entry name" value="LigT-like"/>
    <property type="match status" value="1"/>
</dbReference>
<evidence type="ECO:0000256" key="5">
    <source>
        <dbReference type="ARBA" id="ARBA00012317"/>
    </source>
</evidence>
<organism evidence="9 10">
    <name type="scientific">Cercophora samala</name>
    <dbReference type="NCBI Taxonomy" id="330535"/>
    <lineage>
        <taxon>Eukaryota</taxon>
        <taxon>Fungi</taxon>
        <taxon>Dikarya</taxon>
        <taxon>Ascomycota</taxon>
        <taxon>Pezizomycotina</taxon>
        <taxon>Sordariomycetes</taxon>
        <taxon>Sordariomycetidae</taxon>
        <taxon>Sordariales</taxon>
        <taxon>Lasiosphaeriaceae</taxon>
        <taxon>Cercophora</taxon>
    </lineage>
</organism>
<evidence type="ECO:0000256" key="8">
    <source>
        <dbReference type="ARBA" id="ARBA00023034"/>
    </source>
</evidence>
<evidence type="ECO:0000256" key="2">
    <source>
        <dbReference type="ARBA" id="ARBA00003831"/>
    </source>
</evidence>
<protein>
    <recommendedName>
        <fullName evidence="6">2',3'-cyclic-nucleotide 3'-phosphodiesterase</fullName>
        <ecNumber evidence="5">3.1.4.37</ecNumber>
    </recommendedName>
</protein>
<dbReference type="FunFam" id="3.90.1140.10:FF:000016">
    <property type="entry name" value="WGS project CABT00000000 data, contig 2.10"/>
    <property type="match status" value="1"/>
</dbReference>
<comment type="catalytic activity">
    <reaction evidence="1">
        <text>a nucleoside 2',3'-cyclic phosphate + H2O = a nucleoside 2'-phosphate + H(+)</text>
        <dbReference type="Rhea" id="RHEA:14489"/>
        <dbReference type="ChEBI" id="CHEBI:15377"/>
        <dbReference type="ChEBI" id="CHEBI:15378"/>
        <dbReference type="ChEBI" id="CHEBI:66954"/>
        <dbReference type="ChEBI" id="CHEBI:78552"/>
        <dbReference type="EC" id="3.1.4.37"/>
    </reaction>
</comment>
<comment type="caution">
    <text evidence="9">The sequence shown here is derived from an EMBL/GenBank/DDBJ whole genome shotgun (WGS) entry which is preliminary data.</text>
</comment>
<name>A0AA39ZIT5_9PEZI</name>
<dbReference type="InterPro" id="IPR009097">
    <property type="entry name" value="Cyclic_Pdiesterase"/>
</dbReference>